<evidence type="ECO:0000259" key="5">
    <source>
        <dbReference type="PROSITE" id="PS01124"/>
    </source>
</evidence>
<dbReference type="InterPro" id="IPR011006">
    <property type="entry name" value="CheY-like_superfamily"/>
</dbReference>
<dbReference type="InterPro" id="IPR020449">
    <property type="entry name" value="Tscrpt_reg_AraC-type_HTH"/>
</dbReference>
<accession>A0ABW3HKN4</accession>
<evidence type="ECO:0000256" key="3">
    <source>
        <dbReference type="ARBA" id="ARBA00023163"/>
    </source>
</evidence>
<evidence type="ECO:0000313" key="7">
    <source>
        <dbReference type="EMBL" id="MFD0958045.1"/>
    </source>
</evidence>
<keyword evidence="3" id="KW-0804">Transcription</keyword>
<name>A0ABW3HKN4_9BACL</name>
<feature type="domain" description="Response regulatory" evidence="6">
    <location>
        <begin position="3"/>
        <end position="119"/>
    </location>
</feature>
<organism evidence="7 8">
    <name type="scientific">Paenibacillus chungangensis</name>
    <dbReference type="NCBI Taxonomy" id="696535"/>
    <lineage>
        <taxon>Bacteria</taxon>
        <taxon>Bacillati</taxon>
        <taxon>Bacillota</taxon>
        <taxon>Bacilli</taxon>
        <taxon>Bacillales</taxon>
        <taxon>Paenibacillaceae</taxon>
        <taxon>Paenibacillus</taxon>
    </lineage>
</organism>
<feature type="domain" description="HTH araC/xylS-type" evidence="5">
    <location>
        <begin position="153"/>
        <end position="251"/>
    </location>
</feature>
<dbReference type="SMART" id="SM00448">
    <property type="entry name" value="REC"/>
    <property type="match status" value="1"/>
</dbReference>
<keyword evidence="2" id="KW-0238">DNA-binding</keyword>
<dbReference type="Pfam" id="PF00072">
    <property type="entry name" value="Response_reg"/>
    <property type="match status" value="1"/>
</dbReference>
<evidence type="ECO:0000256" key="2">
    <source>
        <dbReference type="ARBA" id="ARBA00023125"/>
    </source>
</evidence>
<dbReference type="InterPro" id="IPR009057">
    <property type="entry name" value="Homeodomain-like_sf"/>
</dbReference>
<keyword evidence="8" id="KW-1185">Reference proteome</keyword>
<dbReference type="Proteomes" id="UP001596989">
    <property type="component" value="Unassembled WGS sequence"/>
</dbReference>
<dbReference type="RefSeq" id="WP_377561673.1">
    <property type="nucleotide sequence ID" value="NZ_JBHTJZ010000004.1"/>
</dbReference>
<dbReference type="InterPro" id="IPR001789">
    <property type="entry name" value="Sig_transdc_resp-reg_receiver"/>
</dbReference>
<dbReference type="SUPFAM" id="SSF52172">
    <property type="entry name" value="CheY-like"/>
    <property type="match status" value="1"/>
</dbReference>
<evidence type="ECO:0000313" key="8">
    <source>
        <dbReference type="Proteomes" id="UP001596989"/>
    </source>
</evidence>
<dbReference type="EMBL" id="JBHTJZ010000004">
    <property type="protein sequence ID" value="MFD0958045.1"/>
    <property type="molecule type" value="Genomic_DNA"/>
</dbReference>
<dbReference type="InterPro" id="IPR018062">
    <property type="entry name" value="HTH_AraC-typ_CS"/>
</dbReference>
<dbReference type="Pfam" id="PF12833">
    <property type="entry name" value="HTH_18"/>
    <property type="match status" value="1"/>
</dbReference>
<comment type="caution">
    <text evidence="7">The sequence shown here is derived from an EMBL/GenBank/DDBJ whole genome shotgun (WGS) entry which is preliminary data.</text>
</comment>
<dbReference type="PROSITE" id="PS01124">
    <property type="entry name" value="HTH_ARAC_FAMILY_2"/>
    <property type="match status" value="1"/>
</dbReference>
<dbReference type="SUPFAM" id="SSF46689">
    <property type="entry name" value="Homeodomain-like"/>
    <property type="match status" value="2"/>
</dbReference>
<proteinExistence type="predicted"/>
<keyword evidence="4" id="KW-0597">Phosphoprotein</keyword>
<dbReference type="PROSITE" id="PS50110">
    <property type="entry name" value="RESPONSE_REGULATORY"/>
    <property type="match status" value="1"/>
</dbReference>
<dbReference type="Gene3D" id="1.10.10.60">
    <property type="entry name" value="Homeodomain-like"/>
    <property type="match status" value="2"/>
</dbReference>
<evidence type="ECO:0000259" key="6">
    <source>
        <dbReference type="PROSITE" id="PS50110"/>
    </source>
</evidence>
<dbReference type="PANTHER" id="PTHR43280:SF10">
    <property type="entry name" value="REGULATORY PROTEIN POCR"/>
    <property type="match status" value="1"/>
</dbReference>
<evidence type="ECO:0000256" key="4">
    <source>
        <dbReference type="PROSITE-ProRule" id="PRU00169"/>
    </source>
</evidence>
<dbReference type="SMART" id="SM00342">
    <property type="entry name" value="HTH_ARAC"/>
    <property type="match status" value="1"/>
</dbReference>
<dbReference type="Gene3D" id="3.40.50.2300">
    <property type="match status" value="1"/>
</dbReference>
<dbReference type="CDD" id="cd17536">
    <property type="entry name" value="REC_YesN-like"/>
    <property type="match status" value="1"/>
</dbReference>
<dbReference type="PRINTS" id="PR00032">
    <property type="entry name" value="HTHARAC"/>
</dbReference>
<keyword evidence="1" id="KW-0805">Transcription regulation</keyword>
<feature type="modified residue" description="4-aspartylphosphate" evidence="4">
    <location>
        <position position="54"/>
    </location>
</feature>
<gene>
    <name evidence="7" type="ORF">ACFQ2I_01440</name>
</gene>
<sequence>MLTMLVVDDDKFEREGVKFLVDKYGLNTAIVEADSGESALAYMEQNEVDILFTDIRMREMDGLTLAEKVRDMGRQTKVIFMSAYGEFEYAKRAIHLKAVQYILKPVQVSEFVSVVTEVIRMCEEERQSRKTAKLHGSSGTAPMADEGLSKAIEQVVRIVEERYASDLSLEWLAEQVYLSPNYLSHLFKKEKKISVNKYITLFRMNKAEELLRTTNRKIVDIARDVGYYNFPYFSSLFKNRFGVSPSQYREEA</sequence>
<dbReference type="PANTHER" id="PTHR43280">
    <property type="entry name" value="ARAC-FAMILY TRANSCRIPTIONAL REGULATOR"/>
    <property type="match status" value="1"/>
</dbReference>
<dbReference type="PROSITE" id="PS00041">
    <property type="entry name" value="HTH_ARAC_FAMILY_1"/>
    <property type="match status" value="1"/>
</dbReference>
<protein>
    <submittedName>
        <fullName evidence="7">Response regulator</fullName>
    </submittedName>
</protein>
<evidence type="ECO:0000256" key="1">
    <source>
        <dbReference type="ARBA" id="ARBA00023015"/>
    </source>
</evidence>
<reference evidence="8" key="1">
    <citation type="journal article" date="2019" name="Int. J. Syst. Evol. Microbiol.">
        <title>The Global Catalogue of Microorganisms (GCM) 10K type strain sequencing project: providing services to taxonomists for standard genome sequencing and annotation.</title>
        <authorList>
            <consortium name="The Broad Institute Genomics Platform"/>
            <consortium name="The Broad Institute Genome Sequencing Center for Infectious Disease"/>
            <person name="Wu L."/>
            <person name="Ma J."/>
        </authorList>
    </citation>
    <scope>NUCLEOTIDE SEQUENCE [LARGE SCALE GENOMIC DNA]</scope>
    <source>
        <strain evidence="8">CCUG 59129</strain>
    </source>
</reference>
<dbReference type="InterPro" id="IPR018060">
    <property type="entry name" value="HTH_AraC"/>
</dbReference>